<dbReference type="PROSITE" id="PS51918">
    <property type="entry name" value="RADICAL_SAM"/>
    <property type="match status" value="1"/>
</dbReference>
<dbReference type="PANTHER" id="PTHR13932">
    <property type="entry name" value="COPROPORPHYRINIGEN III OXIDASE"/>
    <property type="match status" value="1"/>
</dbReference>
<evidence type="ECO:0000256" key="8">
    <source>
        <dbReference type="ARBA" id="ARBA00023186"/>
    </source>
</evidence>
<protein>
    <recommendedName>
        <fullName evidence="2 9">Heme chaperone HemW</fullName>
    </recommendedName>
</protein>
<dbReference type="InterPro" id="IPR004559">
    <property type="entry name" value="HemW-like"/>
</dbReference>
<dbReference type="EMBL" id="FQVG01000020">
    <property type="protein sequence ID" value="SHE86239.1"/>
    <property type="molecule type" value="Genomic_DNA"/>
</dbReference>
<keyword evidence="7 9" id="KW-0411">Iron-sulfur</keyword>
<gene>
    <name evidence="11" type="ORF">SAMN02746091_01274</name>
</gene>
<dbReference type="NCBIfam" id="TIGR00539">
    <property type="entry name" value="hemN_rel"/>
    <property type="match status" value="1"/>
</dbReference>
<evidence type="ECO:0000256" key="1">
    <source>
        <dbReference type="ARBA" id="ARBA00006100"/>
    </source>
</evidence>
<keyword evidence="6 9" id="KW-0408">Iron</keyword>
<evidence type="ECO:0000256" key="5">
    <source>
        <dbReference type="ARBA" id="ARBA00022723"/>
    </source>
</evidence>
<dbReference type="SFLD" id="SFLDG01065">
    <property type="entry name" value="anaerobic_coproporphyrinogen-I"/>
    <property type="match status" value="1"/>
</dbReference>
<dbReference type="Pfam" id="PF04055">
    <property type="entry name" value="Radical_SAM"/>
    <property type="match status" value="1"/>
</dbReference>
<dbReference type="InterPro" id="IPR007197">
    <property type="entry name" value="rSAM"/>
</dbReference>
<dbReference type="GO" id="GO:0006779">
    <property type="term" value="P:porphyrin-containing compound biosynthetic process"/>
    <property type="evidence" value="ECO:0007669"/>
    <property type="project" value="InterPro"/>
</dbReference>
<keyword evidence="9" id="KW-0004">4Fe-4S</keyword>
<evidence type="ECO:0000259" key="10">
    <source>
        <dbReference type="PROSITE" id="PS51918"/>
    </source>
</evidence>
<evidence type="ECO:0000256" key="7">
    <source>
        <dbReference type="ARBA" id="ARBA00023014"/>
    </source>
</evidence>
<dbReference type="Gene3D" id="3.20.20.70">
    <property type="entry name" value="Aldolase class I"/>
    <property type="match status" value="1"/>
</dbReference>
<keyword evidence="5 9" id="KW-0479">Metal-binding</keyword>
<dbReference type="SMART" id="SM00729">
    <property type="entry name" value="Elp3"/>
    <property type="match status" value="1"/>
</dbReference>
<accession>A0A1M4WYC8</accession>
<comment type="subcellular location">
    <subcellularLocation>
        <location evidence="9">Cytoplasm</location>
    </subcellularLocation>
</comment>
<evidence type="ECO:0000256" key="2">
    <source>
        <dbReference type="ARBA" id="ARBA00017228"/>
    </source>
</evidence>
<dbReference type="SFLD" id="SFLDS00029">
    <property type="entry name" value="Radical_SAM"/>
    <property type="match status" value="1"/>
</dbReference>
<dbReference type="Proteomes" id="UP000184423">
    <property type="component" value="Unassembled WGS sequence"/>
</dbReference>
<dbReference type="InterPro" id="IPR006638">
    <property type="entry name" value="Elp3/MiaA/NifB-like_rSAM"/>
</dbReference>
<reference evidence="12" key="1">
    <citation type="submission" date="2016-11" db="EMBL/GenBank/DDBJ databases">
        <authorList>
            <person name="Varghese N."/>
            <person name="Submissions S."/>
        </authorList>
    </citation>
    <scope>NUCLEOTIDE SEQUENCE [LARGE SCALE GENOMIC DNA]</scope>
    <source>
        <strain evidence="12">DSM 10124</strain>
    </source>
</reference>
<keyword evidence="4 9" id="KW-0949">S-adenosyl-L-methionine</keyword>
<organism evidence="11 12">
    <name type="scientific">Caloramator proteoclasticus DSM 10124</name>
    <dbReference type="NCBI Taxonomy" id="1121262"/>
    <lineage>
        <taxon>Bacteria</taxon>
        <taxon>Bacillati</taxon>
        <taxon>Bacillota</taxon>
        <taxon>Clostridia</taxon>
        <taxon>Eubacteriales</taxon>
        <taxon>Clostridiaceae</taxon>
        <taxon>Caloramator</taxon>
    </lineage>
</organism>
<dbReference type="GO" id="GO:0051539">
    <property type="term" value="F:4 iron, 4 sulfur cluster binding"/>
    <property type="evidence" value="ECO:0007669"/>
    <property type="project" value="UniProtKB-UniRule"/>
</dbReference>
<evidence type="ECO:0000256" key="6">
    <source>
        <dbReference type="ARBA" id="ARBA00023004"/>
    </source>
</evidence>
<dbReference type="AlphaFoldDB" id="A0A1M4WYC8"/>
<dbReference type="RefSeq" id="WP_073248485.1">
    <property type="nucleotide sequence ID" value="NZ_FQVG01000020.1"/>
</dbReference>
<keyword evidence="3 9" id="KW-0349">Heme</keyword>
<dbReference type="GO" id="GO:0046872">
    <property type="term" value="F:metal ion binding"/>
    <property type="evidence" value="ECO:0007669"/>
    <property type="project" value="UniProtKB-UniRule"/>
</dbReference>
<dbReference type="InterPro" id="IPR010723">
    <property type="entry name" value="HemN_C"/>
</dbReference>
<comment type="similarity">
    <text evidence="1">Belongs to the anaerobic coproporphyrinogen-III oxidase family. HemW subfamily.</text>
</comment>
<dbReference type="GO" id="GO:0005737">
    <property type="term" value="C:cytoplasm"/>
    <property type="evidence" value="ECO:0007669"/>
    <property type="project" value="UniProtKB-SubCell"/>
</dbReference>
<proteinExistence type="inferred from homology"/>
<dbReference type="GO" id="GO:0004109">
    <property type="term" value="F:coproporphyrinogen oxidase activity"/>
    <property type="evidence" value="ECO:0007669"/>
    <property type="project" value="InterPro"/>
</dbReference>
<evidence type="ECO:0000313" key="12">
    <source>
        <dbReference type="Proteomes" id="UP000184423"/>
    </source>
</evidence>
<keyword evidence="8 9" id="KW-0143">Chaperone</keyword>
<evidence type="ECO:0000256" key="9">
    <source>
        <dbReference type="RuleBase" id="RU364116"/>
    </source>
</evidence>
<dbReference type="SFLD" id="SFLDF00288">
    <property type="entry name" value="HemN-like__clustered_with_nucl"/>
    <property type="match status" value="1"/>
</dbReference>
<evidence type="ECO:0000256" key="4">
    <source>
        <dbReference type="ARBA" id="ARBA00022691"/>
    </source>
</evidence>
<dbReference type="InterPro" id="IPR058240">
    <property type="entry name" value="rSAM_sf"/>
</dbReference>
<dbReference type="Pfam" id="PF06969">
    <property type="entry name" value="HemN_C"/>
    <property type="match status" value="1"/>
</dbReference>
<keyword evidence="12" id="KW-1185">Reference proteome</keyword>
<keyword evidence="9" id="KW-0963">Cytoplasm</keyword>
<dbReference type="SFLD" id="SFLDF00562">
    <property type="entry name" value="HemN-like__clustered_with_heat"/>
    <property type="match status" value="1"/>
</dbReference>
<evidence type="ECO:0000256" key="3">
    <source>
        <dbReference type="ARBA" id="ARBA00022617"/>
    </source>
</evidence>
<dbReference type="PANTHER" id="PTHR13932:SF5">
    <property type="entry name" value="RADICAL S-ADENOSYL METHIONINE DOMAIN-CONTAINING PROTEIN 1, MITOCHONDRIAL"/>
    <property type="match status" value="1"/>
</dbReference>
<name>A0A1M4WYC8_9CLOT</name>
<evidence type="ECO:0000313" key="11">
    <source>
        <dbReference type="EMBL" id="SHE86239.1"/>
    </source>
</evidence>
<dbReference type="SUPFAM" id="SSF102114">
    <property type="entry name" value="Radical SAM enzymes"/>
    <property type="match status" value="1"/>
</dbReference>
<sequence length="367" mass="42979">MKGLYIHIPFCKSKCYYCDFNSIVNTEYQDEYIEALIREINLLEEKNFDTIFIGGGTPTILSIKNLEKLLRTVKEFTPKEFTIEANPGTLNLEKLNMLKKYGVNRLSIGLQSTDNKVLKKLGRIHTYEQFLINFKDAKSLGFKNINVDLMFNLPDQNVNEFIETLLNVIKLEPQHISCYSLIIEEDTRFYNLYQNDELNLLDEEEERLLYHTMINLLKENGYNQYEISNFAKIGYECRHNIIYWSDDEYIGVGAGAHSYINGIRYSNVKDIKKYIYNIKNYGNAIEEKNILTKEEHMAEFMFLGLRMNCGININKFKSKFNEDVMQVYGNEILDLIDKGLIEKYGENIRLTEKGRDLSNLVFVSFLK</sequence>
<feature type="domain" description="Radical SAM core" evidence="10">
    <location>
        <begin position="1"/>
        <end position="223"/>
    </location>
</feature>
<dbReference type="InterPro" id="IPR034505">
    <property type="entry name" value="Coproporphyrinogen-III_oxidase"/>
</dbReference>
<comment type="function">
    <text evidence="9">Probably acts as a heme chaperone, transferring heme to an unknown acceptor. Binds one molecule of heme per monomer, possibly covalently. Binds 1 [4Fe-4S] cluster. The cluster is coordinated with 3 cysteines and an exchangeable S-adenosyl-L-methionine.</text>
</comment>
<dbReference type="SFLD" id="SFLDG01082">
    <property type="entry name" value="B12-binding_domain_containing"/>
    <property type="match status" value="1"/>
</dbReference>
<dbReference type="CDD" id="cd01335">
    <property type="entry name" value="Radical_SAM"/>
    <property type="match status" value="1"/>
</dbReference>
<dbReference type="InterPro" id="IPR013785">
    <property type="entry name" value="Aldolase_TIM"/>
</dbReference>